<sequence length="96" mass="10643">MNNFPINVHFTGGRNPILGDVLVLGGTIGFALSNVGEEFCVQKRDRVEYIAMLAVFRLIVTMSAILMEELRTSDTLEALQEVLLMSSNNKDQGRVN</sequence>
<keyword evidence="8" id="KW-1185">Reference proteome</keyword>
<dbReference type="PANTHER" id="PTHR14233:SF18">
    <property type="entry name" value="OS05G0444300 PROTEIN"/>
    <property type="match status" value="1"/>
</dbReference>
<dbReference type="Proteomes" id="UP000554482">
    <property type="component" value="Unassembled WGS sequence"/>
</dbReference>
<dbReference type="GO" id="GO:0016020">
    <property type="term" value="C:membrane"/>
    <property type="evidence" value="ECO:0007669"/>
    <property type="project" value="UniProtKB-SubCell"/>
</dbReference>
<keyword evidence="3" id="KW-0813">Transport</keyword>
<reference evidence="7 8" key="1">
    <citation type="submission" date="2020-06" db="EMBL/GenBank/DDBJ databases">
        <title>Transcriptomic and genomic resources for Thalictrum thalictroides and T. hernandezii: Facilitating candidate gene discovery in an emerging model plant lineage.</title>
        <authorList>
            <person name="Arias T."/>
            <person name="Riano-Pachon D.M."/>
            <person name="Di Stilio V.S."/>
        </authorList>
    </citation>
    <scope>NUCLEOTIDE SEQUENCE [LARGE SCALE GENOMIC DNA]</scope>
    <source>
        <strain evidence="8">cv. WT478/WT964</strain>
        <tissue evidence="7">Leaves</tissue>
    </source>
</reference>
<dbReference type="EMBL" id="JABWDY010029641">
    <property type="protein sequence ID" value="KAF5186228.1"/>
    <property type="molecule type" value="Genomic_DNA"/>
</dbReference>
<evidence type="ECO:0000256" key="6">
    <source>
        <dbReference type="ARBA" id="ARBA00023136"/>
    </source>
</evidence>
<dbReference type="AlphaFoldDB" id="A0A7J6VNU2"/>
<evidence type="ECO:0000256" key="1">
    <source>
        <dbReference type="ARBA" id="ARBA00004141"/>
    </source>
</evidence>
<keyword evidence="6" id="KW-0472">Membrane</keyword>
<dbReference type="OrthoDB" id="1748523at2759"/>
<keyword evidence="5" id="KW-1133">Transmembrane helix</keyword>
<proteinExistence type="inferred from homology"/>
<organism evidence="7 8">
    <name type="scientific">Thalictrum thalictroides</name>
    <name type="common">Rue-anemone</name>
    <name type="synonym">Anemone thalictroides</name>
    <dbReference type="NCBI Taxonomy" id="46969"/>
    <lineage>
        <taxon>Eukaryota</taxon>
        <taxon>Viridiplantae</taxon>
        <taxon>Streptophyta</taxon>
        <taxon>Embryophyta</taxon>
        <taxon>Tracheophyta</taxon>
        <taxon>Spermatophyta</taxon>
        <taxon>Magnoliopsida</taxon>
        <taxon>Ranunculales</taxon>
        <taxon>Ranunculaceae</taxon>
        <taxon>Thalictroideae</taxon>
        <taxon>Thalictrum</taxon>
    </lineage>
</organism>
<dbReference type="Pfam" id="PF06027">
    <property type="entry name" value="SLC35F"/>
    <property type="match status" value="1"/>
</dbReference>
<comment type="similarity">
    <text evidence="2">Belongs to the SLC35F solute transporter family.</text>
</comment>
<name>A0A7J6VNU2_THATH</name>
<evidence type="ECO:0000256" key="2">
    <source>
        <dbReference type="ARBA" id="ARBA00007863"/>
    </source>
</evidence>
<gene>
    <name evidence="7" type="ORF">FRX31_024184</name>
</gene>
<dbReference type="InterPro" id="IPR009262">
    <property type="entry name" value="SLC35_F1/F2/F6"/>
</dbReference>
<dbReference type="PANTHER" id="PTHR14233">
    <property type="entry name" value="DUF914-RELATED"/>
    <property type="match status" value="1"/>
</dbReference>
<protein>
    <submittedName>
        <fullName evidence="7">Uncharacterized protein</fullName>
    </submittedName>
</protein>
<evidence type="ECO:0000313" key="8">
    <source>
        <dbReference type="Proteomes" id="UP000554482"/>
    </source>
</evidence>
<keyword evidence="4" id="KW-0812">Transmembrane</keyword>
<comment type="subcellular location">
    <subcellularLocation>
        <location evidence="1">Membrane</location>
        <topology evidence="1">Multi-pass membrane protein</topology>
    </subcellularLocation>
</comment>
<accession>A0A7J6VNU2</accession>
<evidence type="ECO:0000313" key="7">
    <source>
        <dbReference type="EMBL" id="KAF5186228.1"/>
    </source>
</evidence>
<comment type="caution">
    <text evidence="7">The sequence shown here is derived from an EMBL/GenBank/DDBJ whole genome shotgun (WGS) entry which is preliminary data.</text>
</comment>
<evidence type="ECO:0000256" key="3">
    <source>
        <dbReference type="ARBA" id="ARBA00022448"/>
    </source>
</evidence>
<evidence type="ECO:0000256" key="4">
    <source>
        <dbReference type="ARBA" id="ARBA00022692"/>
    </source>
</evidence>
<dbReference type="InterPro" id="IPR052221">
    <property type="entry name" value="SLC35F_Transporter"/>
</dbReference>
<dbReference type="GO" id="GO:0022857">
    <property type="term" value="F:transmembrane transporter activity"/>
    <property type="evidence" value="ECO:0007669"/>
    <property type="project" value="InterPro"/>
</dbReference>
<evidence type="ECO:0000256" key="5">
    <source>
        <dbReference type="ARBA" id="ARBA00022989"/>
    </source>
</evidence>